<gene>
    <name evidence="8" type="ORF">QWI16_12890</name>
</gene>
<dbReference type="EMBL" id="JAULRT010000060">
    <property type="protein sequence ID" value="MDO3383068.1"/>
    <property type="molecule type" value="Genomic_DNA"/>
</dbReference>
<dbReference type="InterPro" id="IPR037066">
    <property type="entry name" value="Plug_dom_sf"/>
</dbReference>
<dbReference type="InterPro" id="IPR000531">
    <property type="entry name" value="Beta-barrel_TonB"/>
</dbReference>
<evidence type="ECO:0000259" key="7">
    <source>
        <dbReference type="Pfam" id="PF07715"/>
    </source>
</evidence>
<evidence type="ECO:0000256" key="4">
    <source>
        <dbReference type="RuleBase" id="RU003357"/>
    </source>
</evidence>
<feature type="chain" id="PRO_5045802174" evidence="5">
    <location>
        <begin position="20"/>
        <end position="944"/>
    </location>
</feature>
<dbReference type="Pfam" id="PF07715">
    <property type="entry name" value="Plug"/>
    <property type="match status" value="1"/>
</dbReference>
<comment type="similarity">
    <text evidence="4">Belongs to the TonB-dependent receptor family.</text>
</comment>
<dbReference type="NCBIfam" id="TIGR01782">
    <property type="entry name" value="TonB-Xanth-Caul"/>
    <property type="match status" value="1"/>
</dbReference>
<feature type="signal peptide" evidence="5">
    <location>
        <begin position="1"/>
        <end position="19"/>
    </location>
</feature>
<proteinExistence type="inferred from homology"/>
<comment type="caution">
    <text evidence="8">The sequence shown here is derived from an EMBL/GenBank/DDBJ whole genome shotgun (WGS) entry which is preliminary data.</text>
</comment>
<organism evidence="8 9">
    <name type="scientific">Gilvimarinus algae</name>
    <dbReference type="NCBI Taxonomy" id="3058037"/>
    <lineage>
        <taxon>Bacteria</taxon>
        <taxon>Pseudomonadati</taxon>
        <taxon>Pseudomonadota</taxon>
        <taxon>Gammaproteobacteria</taxon>
        <taxon>Cellvibrionales</taxon>
        <taxon>Cellvibrionaceae</taxon>
        <taxon>Gilvimarinus</taxon>
    </lineage>
</organism>
<evidence type="ECO:0000256" key="1">
    <source>
        <dbReference type="ARBA" id="ARBA00004442"/>
    </source>
</evidence>
<keyword evidence="3" id="KW-0998">Cell outer membrane</keyword>
<dbReference type="InterPro" id="IPR010104">
    <property type="entry name" value="TonB_rcpt_bac"/>
</dbReference>
<sequence length="944" mass="103248">MIKRTFNPALALLSTVTLAAGSMTVYAREDGALIEEVVVQGFRSVIERSQEIKRESTSVTEALTAEDIGKLPDTSIAESLARLPGLAGERRDGRTSGLSVRGFNENYVGTTLNGRELLGMGDNRGVEYDLYPAEIINQVVVYKTPDASLMTQGVGGTVDMRTIRPLDNDRIIAFNANYEQNGMESANPDFDDNGHRLAFTYSDAFADNTLGVSVSLASMESPSQEEYFRGWGYANVNPDNASLGEGISLSGDEVILGGHDSFVRSAMMERDSIAGVVQYEPNERLSITVDALYIDFREDKVFRGLEEGGAEWGTPNYTVTGIEDGLVTSGYYDGFYSVIRNDAERKDAELTTYGINVNYQLTDTWALGFDASIGDVSKTITNIESYSGVGRAQSPTQGPATPRAWTMTDTGVMYSEHPSISTPDLSDRDLVRLAGPQAWGGSLAPVEQFQASEGQPLGYATAQDGFVNNPDFDETLDSFRLTLNGEVDWGLISGLEVGVNYSDRSKTKINRGAYLTAPTWPSDGPIPTEYDVGNADLSFIGLGQMVAYDSIALYQSGFYTETAAEDLETGRKGDTYTVDEEITTFYAMADLMASLGSVELTGNIGVQYVDTEQQSTGFGSFTGPDLYVLATPVSGGASYGEWLPSLNLNFRLSEDHTLRFAASKTISRPRMDDMRPNNTVGFSFNDAQILEPSDIDNSPWSGSSGNPELRPLEANQYDLSYEWYFAADGMLGAAVFYKDLVNWHREGETVADFTPYYIPGYHQSANTGEPPILFEGIVTNREDGLTGEVSGIELQASLPFHLFSETLDGFGLLASATFNDGELDDDTDVPGLSDEIYQLTAYYERGGFEFRISGRKRSEYLTETRGISLSLTDTRSQGAELWDAQVGYDFSHSGIDALDGLTVTLQAQNLTDEDTVQFNEEDPRQITQYQSFGANYLLGVNYKF</sequence>
<dbReference type="Gene3D" id="2.40.170.20">
    <property type="entry name" value="TonB-dependent receptor, beta-barrel domain"/>
    <property type="match status" value="1"/>
</dbReference>
<evidence type="ECO:0000313" key="9">
    <source>
        <dbReference type="Proteomes" id="UP001168380"/>
    </source>
</evidence>
<name>A0ABT8TJ17_9GAMM</name>
<keyword evidence="8" id="KW-0675">Receptor</keyword>
<evidence type="ECO:0000256" key="5">
    <source>
        <dbReference type="SAM" id="SignalP"/>
    </source>
</evidence>
<keyword evidence="9" id="KW-1185">Reference proteome</keyword>
<accession>A0ABT8TJ17</accession>
<dbReference type="Proteomes" id="UP001168380">
    <property type="component" value="Unassembled WGS sequence"/>
</dbReference>
<keyword evidence="4" id="KW-0798">TonB box</keyword>
<feature type="domain" description="TonB-dependent receptor plug" evidence="7">
    <location>
        <begin position="53"/>
        <end position="156"/>
    </location>
</feature>
<feature type="domain" description="TonB-dependent receptor-like beta-barrel" evidence="6">
    <location>
        <begin position="443"/>
        <end position="910"/>
    </location>
</feature>
<dbReference type="InterPro" id="IPR036942">
    <property type="entry name" value="Beta-barrel_TonB_sf"/>
</dbReference>
<dbReference type="InterPro" id="IPR012910">
    <property type="entry name" value="Plug_dom"/>
</dbReference>
<dbReference type="SUPFAM" id="SSF56935">
    <property type="entry name" value="Porins"/>
    <property type="match status" value="1"/>
</dbReference>
<protein>
    <submittedName>
        <fullName evidence="8">TonB-dependent receptor</fullName>
    </submittedName>
</protein>
<dbReference type="CDD" id="cd01347">
    <property type="entry name" value="ligand_gated_channel"/>
    <property type="match status" value="1"/>
</dbReference>
<dbReference type="PANTHER" id="PTHR40980">
    <property type="entry name" value="PLUG DOMAIN-CONTAINING PROTEIN"/>
    <property type="match status" value="1"/>
</dbReference>
<evidence type="ECO:0000313" key="8">
    <source>
        <dbReference type="EMBL" id="MDO3383068.1"/>
    </source>
</evidence>
<reference evidence="8" key="1">
    <citation type="submission" date="2023-07" db="EMBL/GenBank/DDBJ databases">
        <title>Gilvimarinus algae sp. nov., isolated from the surface of Kelp.</title>
        <authorList>
            <person name="Sun Y.Y."/>
            <person name="Gong Y."/>
            <person name="Du Z.J."/>
        </authorList>
    </citation>
    <scope>NUCLEOTIDE SEQUENCE</scope>
    <source>
        <strain evidence="8">SDUM040014</strain>
    </source>
</reference>
<dbReference type="Pfam" id="PF00593">
    <property type="entry name" value="TonB_dep_Rec_b-barrel"/>
    <property type="match status" value="1"/>
</dbReference>
<keyword evidence="5" id="KW-0732">Signal</keyword>
<evidence type="ECO:0000256" key="2">
    <source>
        <dbReference type="ARBA" id="ARBA00023136"/>
    </source>
</evidence>
<dbReference type="Gene3D" id="2.170.130.10">
    <property type="entry name" value="TonB-dependent receptor, plug domain"/>
    <property type="match status" value="1"/>
</dbReference>
<evidence type="ECO:0000259" key="6">
    <source>
        <dbReference type="Pfam" id="PF00593"/>
    </source>
</evidence>
<dbReference type="PANTHER" id="PTHR40980:SF3">
    <property type="entry name" value="TONB-DEPENDENT RECEPTOR-LIKE BETA-BARREL DOMAIN-CONTAINING PROTEIN"/>
    <property type="match status" value="1"/>
</dbReference>
<evidence type="ECO:0000256" key="3">
    <source>
        <dbReference type="ARBA" id="ARBA00023237"/>
    </source>
</evidence>
<comment type="subcellular location">
    <subcellularLocation>
        <location evidence="1 4">Cell outer membrane</location>
    </subcellularLocation>
</comment>
<dbReference type="RefSeq" id="WP_302713771.1">
    <property type="nucleotide sequence ID" value="NZ_JAULRT010000060.1"/>
</dbReference>
<keyword evidence="2 4" id="KW-0472">Membrane</keyword>